<dbReference type="EMBL" id="CP046052">
    <property type="protein sequence ID" value="QGM44921.1"/>
    <property type="molecule type" value="Genomic_DNA"/>
</dbReference>
<dbReference type="OrthoDB" id="7432613at2"/>
<dbReference type="AlphaFoldDB" id="A0A6B8KD22"/>
<dbReference type="InterPro" id="IPR022519">
    <property type="entry name" value="Gloeo/Verruco_rpt"/>
</dbReference>
<accession>A0A6B8KD22</accession>
<reference evidence="2 3" key="1">
    <citation type="submission" date="2019-11" db="EMBL/GenBank/DDBJ databases">
        <title>The genome sequence of Methylocystis heyeri.</title>
        <authorList>
            <person name="Oshkin I.Y."/>
            <person name="Miroshnikov K."/>
            <person name="Dedysh S.N."/>
        </authorList>
    </citation>
    <scope>NUCLEOTIDE SEQUENCE [LARGE SCALE GENOMIC DNA]</scope>
    <source>
        <strain evidence="2 3">H2</strain>
    </source>
</reference>
<evidence type="ECO:0000313" key="3">
    <source>
        <dbReference type="Proteomes" id="UP000309061"/>
    </source>
</evidence>
<evidence type="ECO:0000313" key="2">
    <source>
        <dbReference type="EMBL" id="QGM44921.1"/>
    </source>
</evidence>
<proteinExistence type="predicted"/>
<feature type="signal peptide" evidence="1">
    <location>
        <begin position="1"/>
        <end position="20"/>
    </location>
</feature>
<dbReference type="KEGG" id="mhey:H2LOC_004030"/>
<name>A0A6B8KD22_9HYPH</name>
<dbReference type="Gene3D" id="2.20.25.650">
    <property type="entry name" value="Tachylectin-2-like"/>
    <property type="match status" value="1"/>
</dbReference>
<feature type="chain" id="PRO_5025480736" evidence="1">
    <location>
        <begin position="21"/>
        <end position="453"/>
    </location>
</feature>
<dbReference type="NCBIfam" id="TIGR03803">
    <property type="entry name" value="Gloeo_Verruco"/>
    <property type="match status" value="5"/>
</dbReference>
<dbReference type="Proteomes" id="UP000309061">
    <property type="component" value="Chromosome"/>
</dbReference>
<sequence length="453" mass="44672">MRAPLAASILAAAASGHALAQTWLPAPFSEATIHSFNINSDGGVPGYVTLLADSTGALYGTTHNGGPGAQGTVFKLTPPAPGKSQWTQTTAYSFAGGSDGGNPYSGLTRDYSGALYGVTTTGGANNDGVAYKLTPPAPPSTQWSYAKIYDFNQSTGAWPNGAPIFDGAGALIGTTYGSGASGFGAIYRLTPPTSSGGQWTGATLYTFAGGADGGSPASTLVVDTSGAIYGTTLAGGAGGKGVAFKLTPSGTNCAPVSPNLWCETVLHAFGGSDGASPYAGLILNGASGALYGTTSSGGAHNLGVVYSLTPPVPPSTQWLETVLYSFAGGQDGANPYAPLTLLGGSLYGATTAGGGTGCAGGLGCGALFQLSPPAAPTFHWTENILYGFTGNSPDGSFPQGGLIFNALPYGFGLAVYGVSASGGTSGVGTVFSLQCAKPAREVFGGAQHAACGP</sequence>
<keyword evidence="3" id="KW-1185">Reference proteome</keyword>
<gene>
    <name evidence="2" type="ORF">H2LOC_004030</name>
</gene>
<dbReference type="RefSeq" id="WP_136495212.1">
    <property type="nucleotide sequence ID" value="NZ_CP046052.1"/>
</dbReference>
<protein>
    <submittedName>
        <fullName evidence="2">Uncharacterized protein</fullName>
    </submittedName>
</protein>
<organism evidence="2 3">
    <name type="scientific">Methylocystis heyeri</name>
    <dbReference type="NCBI Taxonomy" id="391905"/>
    <lineage>
        <taxon>Bacteria</taxon>
        <taxon>Pseudomonadati</taxon>
        <taxon>Pseudomonadota</taxon>
        <taxon>Alphaproteobacteria</taxon>
        <taxon>Hyphomicrobiales</taxon>
        <taxon>Methylocystaceae</taxon>
        <taxon>Methylocystis</taxon>
    </lineage>
</organism>
<keyword evidence="1" id="KW-0732">Signal</keyword>
<evidence type="ECO:0000256" key="1">
    <source>
        <dbReference type="SAM" id="SignalP"/>
    </source>
</evidence>